<reference evidence="1" key="1">
    <citation type="submission" date="2014-09" db="EMBL/GenBank/DDBJ databases">
        <authorList>
            <person name="Magalhaes I.L.F."/>
            <person name="Oliveira U."/>
            <person name="Santos F.R."/>
            <person name="Vidigal T.H.D.A."/>
            <person name="Brescovit A.D."/>
            <person name="Santos A.J."/>
        </authorList>
    </citation>
    <scope>NUCLEOTIDE SEQUENCE</scope>
    <source>
        <tissue evidence="1">Shoot tissue taken approximately 20 cm above the soil surface</tissue>
    </source>
</reference>
<dbReference type="EMBL" id="GBRH01211129">
    <property type="protein sequence ID" value="JAD86766.1"/>
    <property type="molecule type" value="Transcribed_RNA"/>
</dbReference>
<dbReference type="AlphaFoldDB" id="A0A0A9DG00"/>
<proteinExistence type="predicted"/>
<evidence type="ECO:0000313" key="1">
    <source>
        <dbReference type="EMBL" id="JAD86766.1"/>
    </source>
</evidence>
<accession>A0A0A9DG00</accession>
<protein>
    <submittedName>
        <fullName evidence="1">Uncharacterized protein</fullName>
    </submittedName>
</protein>
<organism evidence="1">
    <name type="scientific">Arundo donax</name>
    <name type="common">Giant reed</name>
    <name type="synonym">Donax arundinaceus</name>
    <dbReference type="NCBI Taxonomy" id="35708"/>
    <lineage>
        <taxon>Eukaryota</taxon>
        <taxon>Viridiplantae</taxon>
        <taxon>Streptophyta</taxon>
        <taxon>Embryophyta</taxon>
        <taxon>Tracheophyta</taxon>
        <taxon>Spermatophyta</taxon>
        <taxon>Magnoliopsida</taxon>
        <taxon>Liliopsida</taxon>
        <taxon>Poales</taxon>
        <taxon>Poaceae</taxon>
        <taxon>PACMAD clade</taxon>
        <taxon>Arundinoideae</taxon>
        <taxon>Arundineae</taxon>
        <taxon>Arundo</taxon>
    </lineage>
</organism>
<name>A0A0A9DG00_ARUDO</name>
<sequence length="42" mass="4611">MLVTLQNFTQRSSNSLIRELTGLVGTLNFSESPAVGIRSFLL</sequence>
<reference evidence="1" key="2">
    <citation type="journal article" date="2015" name="Data Brief">
        <title>Shoot transcriptome of the giant reed, Arundo donax.</title>
        <authorList>
            <person name="Barrero R.A."/>
            <person name="Guerrero F.D."/>
            <person name="Moolhuijzen P."/>
            <person name="Goolsby J.A."/>
            <person name="Tidwell J."/>
            <person name="Bellgard S.E."/>
            <person name="Bellgard M.I."/>
        </authorList>
    </citation>
    <scope>NUCLEOTIDE SEQUENCE</scope>
    <source>
        <tissue evidence="1">Shoot tissue taken approximately 20 cm above the soil surface</tissue>
    </source>
</reference>